<dbReference type="AlphaFoldDB" id="A0ABD5S1Z9"/>
<comment type="caution">
    <text evidence="1">The sequence shown here is derived from an EMBL/GenBank/DDBJ whole genome shotgun (WGS) entry which is preliminary data.</text>
</comment>
<dbReference type="InterPro" id="IPR002837">
    <property type="entry name" value="DUF123"/>
</dbReference>
<sequence length="49" mass="5100">CEVASALGSGPVSGFGASDCDCEAHLARRGSESVLREAVIDAHARQREK</sequence>
<dbReference type="EMBL" id="JBHSWU010000450">
    <property type="protein sequence ID" value="MFC6725268.1"/>
    <property type="molecule type" value="Genomic_DNA"/>
</dbReference>
<dbReference type="Pfam" id="PF01986">
    <property type="entry name" value="DUF123"/>
    <property type="match status" value="1"/>
</dbReference>
<name>A0ABD5S1Z9_9EURY</name>
<accession>A0ABD5S1Z9</accession>
<keyword evidence="2" id="KW-1185">Reference proteome</keyword>
<dbReference type="Proteomes" id="UP001596328">
    <property type="component" value="Unassembled WGS sequence"/>
</dbReference>
<feature type="non-terminal residue" evidence="1">
    <location>
        <position position="1"/>
    </location>
</feature>
<proteinExistence type="predicted"/>
<protein>
    <submittedName>
        <fullName evidence="1">DUF123 domain-containing protein</fullName>
    </submittedName>
</protein>
<reference evidence="1 2" key="1">
    <citation type="journal article" date="2019" name="Int. J. Syst. Evol. Microbiol.">
        <title>The Global Catalogue of Microorganisms (GCM) 10K type strain sequencing project: providing services to taxonomists for standard genome sequencing and annotation.</title>
        <authorList>
            <consortium name="The Broad Institute Genomics Platform"/>
            <consortium name="The Broad Institute Genome Sequencing Center for Infectious Disease"/>
            <person name="Wu L."/>
            <person name="Ma J."/>
        </authorList>
    </citation>
    <scope>NUCLEOTIDE SEQUENCE [LARGE SCALE GENOMIC DNA]</scope>
    <source>
        <strain evidence="1 2">NBRC 111368</strain>
    </source>
</reference>
<evidence type="ECO:0000313" key="1">
    <source>
        <dbReference type="EMBL" id="MFC6725268.1"/>
    </source>
</evidence>
<organism evidence="1 2">
    <name type="scientific">Halobium palmae</name>
    <dbReference type="NCBI Taxonomy" id="1776492"/>
    <lineage>
        <taxon>Archaea</taxon>
        <taxon>Methanobacteriati</taxon>
        <taxon>Methanobacteriota</taxon>
        <taxon>Stenosarchaea group</taxon>
        <taxon>Halobacteria</taxon>
        <taxon>Halobacteriales</taxon>
        <taxon>Haloferacaceae</taxon>
        <taxon>Halobium</taxon>
    </lineage>
</organism>
<gene>
    <name evidence="1" type="ORF">ACFQE1_12990</name>
</gene>
<evidence type="ECO:0000313" key="2">
    <source>
        <dbReference type="Proteomes" id="UP001596328"/>
    </source>
</evidence>